<feature type="domain" description="Protein kinase" evidence="8">
    <location>
        <begin position="31"/>
        <end position="284"/>
    </location>
</feature>
<dbReference type="InterPro" id="IPR017441">
    <property type="entry name" value="Protein_kinase_ATP_BS"/>
</dbReference>
<feature type="compositionally biased region" description="Low complexity" evidence="6">
    <location>
        <begin position="361"/>
        <end position="384"/>
    </location>
</feature>
<keyword evidence="2 5" id="KW-0547">Nucleotide-binding</keyword>
<evidence type="ECO:0000313" key="10">
    <source>
        <dbReference type="Proteomes" id="UP000572051"/>
    </source>
</evidence>
<feature type="region of interest" description="Disordered" evidence="6">
    <location>
        <begin position="361"/>
        <end position="390"/>
    </location>
</feature>
<dbReference type="InterPro" id="IPR011009">
    <property type="entry name" value="Kinase-like_dom_sf"/>
</dbReference>
<dbReference type="CDD" id="cd14014">
    <property type="entry name" value="STKc_PknB_like"/>
    <property type="match status" value="1"/>
</dbReference>
<dbReference type="RefSeq" id="WP_179826136.1">
    <property type="nucleotide sequence ID" value="NZ_JACCFS010000001.1"/>
</dbReference>
<keyword evidence="7" id="KW-1133">Transmembrane helix</keyword>
<protein>
    <recommendedName>
        <fullName evidence="8">Protein kinase domain-containing protein</fullName>
    </recommendedName>
</protein>
<evidence type="ECO:0000313" key="9">
    <source>
        <dbReference type="EMBL" id="NYJ36311.1"/>
    </source>
</evidence>
<dbReference type="EMBL" id="JACCFS010000001">
    <property type="protein sequence ID" value="NYJ36311.1"/>
    <property type="molecule type" value="Genomic_DNA"/>
</dbReference>
<evidence type="ECO:0000256" key="4">
    <source>
        <dbReference type="ARBA" id="ARBA00022840"/>
    </source>
</evidence>
<comment type="caution">
    <text evidence="9">The sequence shown here is derived from an EMBL/GenBank/DDBJ whole genome shotgun (WGS) entry which is preliminary data.</text>
</comment>
<evidence type="ECO:0000256" key="7">
    <source>
        <dbReference type="SAM" id="Phobius"/>
    </source>
</evidence>
<keyword evidence="10" id="KW-1185">Reference proteome</keyword>
<feature type="binding site" evidence="5">
    <location>
        <position position="59"/>
    </location>
    <ligand>
        <name>ATP</name>
        <dbReference type="ChEBI" id="CHEBI:30616"/>
    </ligand>
</feature>
<dbReference type="PROSITE" id="PS50011">
    <property type="entry name" value="PROTEIN_KINASE_DOM"/>
    <property type="match status" value="1"/>
</dbReference>
<feature type="region of interest" description="Disordered" evidence="6">
    <location>
        <begin position="1"/>
        <end position="26"/>
    </location>
</feature>
<dbReference type="Gene3D" id="1.10.510.10">
    <property type="entry name" value="Transferase(Phosphotransferase) domain 1"/>
    <property type="match status" value="1"/>
</dbReference>
<reference evidence="9 10" key="1">
    <citation type="submission" date="2020-07" db="EMBL/GenBank/DDBJ databases">
        <title>Sequencing the genomes of 1000 actinobacteria strains.</title>
        <authorList>
            <person name="Klenk H.-P."/>
        </authorList>
    </citation>
    <scope>NUCLEOTIDE SEQUENCE [LARGE SCALE GENOMIC DNA]</scope>
    <source>
        <strain evidence="9 10">DSM 44442</strain>
    </source>
</reference>
<dbReference type="Pfam" id="PF00069">
    <property type="entry name" value="Pkinase"/>
    <property type="match status" value="1"/>
</dbReference>
<dbReference type="PANTHER" id="PTHR43289:SF34">
    <property type="entry name" value="SERINE_THREONINE-PROTEIN KINASE YBDM-RELATED"/>
    <property type="match status" value="1"/>
</dbReference>
<keyword evidence="3" id="KW-0418">Kinase</keyword>
<dbReference type="GO" id="GO:0004674">
    <property type="term" value="F:protein serine/threonine kinase activity"/>
    <property type="evidence" value="ECO:0007669"/>
    <property type="project" value="TreeGrafter"/>
</dbReference>
<dbReference type="PROSITE" id="PS00107">
    <property type="entry name" value="PROTEIN_KINASE_ATP"/>
    <property type="match status" value="1"/>
</dbReference>
<dbReference type="AlphaFoldDB" id="A0A7Z0EQA2"/>
<evidence type="ECO:0000256" key="5">
    <source>
        <dbReference type="PROSITE-ProRule" id="PRU10141"/>
    </source>
</evidence>
<proteinExistence type="predicted"/>
<dbReference type="SUPFAM" id="SSF56112">
    <property type="entry name" value="Protein kinase-like (PK-like)"/>
    <property type="match status" value="1"/>
</dbReference>
<dbReference type="SMART" id="SM00220">
    <property type="entry name" value="S_TKc"/>
    <property type="match status" value="1"/>
</dbReference>
<keyword evidence="4 5" id="KW-0067">ATP-binding</keyword>
<dbReference type="PROSITE" id="PS00108">
    <property type="entry name" value="PROTEIN_KINASE_ST"/>
    <property type="match status" value="1"/>
</dbReference>
<keyword evidence="7" id="KW-0472">Membrane</keyword>
<dbReference type="Proteomes" id="UP000572051">
    <property type="component" value="Unassembled WGS sequence"/>
</dbReference>
<evidence type="ECO:0000256" key="6">
    <source>
        <dbReference type="SAM" id="MobiDB-lite"/>
    </source>
</evidence>
<dbReference type="GO" id="GO:0005524">
    <property type="term" value="F:ATP binding"/>
    <property type="evidence" value="ECO:0007669"/>
    <property type="project" value="UniProtKB-UniRule"/>
</dbReference>
<dbReference type="InterPro" id="IPR008271">
    <property type="entry name" value="Ser/Thr_kinase_AS"/>
</dbReference>
<dbReference type="PANTHER" id="PTHR43289">
    <property type="entry name" value="MITOGEN-ACTIVATED PROTEIN KINASE KINASE KINASE 20-RELATED"/>
    <property type="match status" value="1"/>
</dbReference>
<evidence type="ECO:0000256" key="2">
    <source>
        <dbReference type="ARBA" id="ARBA00022741"/>
    </source>
</evidence>
<accession>A0A7Z0EQA2</accession>
<sequence>MTPTRPPFDRDHLPPGIDPPGREDPASLGRYSVVGRIGAGGMGAVYAGVDEAGGCAAVKVIHPQFAADPEFLARFAREVDLVSRVRGTCTAAFYDADVSAGTPWLATEYVRGLPLRGHVRANGVLTGGVLLALAVGLAEGLSAIHAAGVVHRDLKPGNVIMSPTGPKVLDFGIARTVDGTALTRTGGLVGTPGWAAPELFEGVEATDRSDMFAWGGMVAFAATGRNPFGTGAADALVHRTRREEPDLDGVPPELLDLVRRAMDKDPARRPTADQALDELTSRWSATRVQRAPHAQPSPPAPVPPTQIVPELLATEWRGISAPEPRRVRRTRRGPVVAVAATAAVLVAALVAVWLVVDPSIPGTDDPSAAGTDADGAATDGSGSDEVTVEDGPARVAQARQLALDATSFEAYTGASTGGGDGSETYQLYWYEEDPQPVYLQSSPGGPGTSQVMYLGEGLDDTVFRTISRLTGEPVAGPYYRYPGADPAMTEHAYRDRLVDDLDLAAEAEGGVEYLGTSEVPVTLRYPPEEMGGAEALTGINGHHYTGTYSKEVFFGHAESVGMVDHTFDLWTDEEGYPLLFTAYFEPDSGYGPQPYTNTTVYLGFNEDVDIEVPDESEIQPGPPGF</sequence>
<keyword evidence="1" id="KW-0808">Transferase</keyword>
<evidence type="ECO:0000256" key="1">
    <source>
        <dbReference type="ARBA" id="ARBA00022679"/>
    </source>
</evidence>
<evidence type="ECO:0000256" key="3">
    <source>
        <dbReference type="ARBA" id="ARBA00022777"/>
    </source>
</evidence>
<evidence type="ECO:0000259" key="8">
    <source>
        <dbReference type="PROSITE" id="PS50011"/>
    </source>
</evidence>
<dbReference type="InterPro" id="IPR000719">
    <property type="entry name" value="Prot_kinase_dom"/>
</dbReference>
<dbReference type="Gene3D" id="2.50.20.20">
    <property type="match status" value="1"/>
</dbReference>
<keyword evidence="7" id="KW-0812">Transmembrane</keyword>
<feature type="transmembrane region" description="Helical" evidence="7">
    <location>
        <begin position="335"/>
        <end position="356"/>
    </location>
</feature>
<gene>
    <name evidence="9" type="ORF">HNR10_004192</name>
</gene>
<dbReference type="Gene3D" id="3.30.200.20">
    <property type="entry name" value="Phosphorylase Kinase, domain 1"/>
    <property type="match status" value="1"/>
</dbReference>
<organism evidence="9 10">
    <name type="scientific">Nocardiopsis aegyptia</name>
    <dbReference type="NCBI Taxonomy" id="220378"/>
    <lineage>
        <taxon>Bacteria</taxon>
        <taxon>Bacillati</taxon>
        <taxon>Actinomycetota</taxon>
        <taxon>Actinomycetes</taxon>
        <taxon>Streptosporangiales</taxon>
        <taxon>Nocardiopsidaceae</taxon>
        <taxon>Nocardiopsis</taxon>
    </lineage>
</organism>
<name>A0A7Z0EQA2_9ACTN</name>